<keyword evidence="1" id="KW-0472">Membrane</keyword>
<protein>
    <submittedName>
        <fullName evidence="2">Uncharacterized protein</fullName>
    </submittedName>
</protein>
<evidence type="ECO:0000313" key="2">
    <source>
        <dbReference type="EMBL" id="PJE58530.1"/>
    </source>
</evidence>
<keyword evidence="1" id="KW-0812">Transmembrane</keyword>
<comment type="caution">
    <text evidence="2">The sequence shown here is derived from an EMBL/GenBank/DDBJ whole genome shotgun (WGS) entry which is preliminary data.</text>
</comment>
<gene>
    <name evidence="2" type="ORF">COU81_00280</name>
</gene>
<name>A0A2M8KF31_9BACT</name>
<evidence type="ECO:0000313" key="3">
    <source>
        <dbReference type="Proteomes" id="UP000231450"/>
    </source>
</evidence>
<evidence type="ECO:0000256" key="1">
    <source>
        <dbReference type="SAM" id="Phobius"/>
    </source>
</evidence>
<organism evidence="2 3">
    <name type="scientific">Candidatus Portnoybacteria bacterium CG10_big_fil_rev_8_21_14_0_10_36_7</name>
    <dbReference type="NCBI Taxonomy" id="1974812"/>
    <lineage>
        <taxon>Bacteria</taxon>
        <taxon>Candidatus Portnoyibacteriota</taxon>
    </lineage>
</organism>
<accession>A0A2M8KF31</accession>
<dbReference type="Proteomes" id="UP000231450">
    <property type="component" value="Unassembled WGS sequence"/>
</dbReference>
<reference evidence="3" key="1">
    <citation type="submission" date="2017-09" db="EMBL/GenBank/DDBJ databases">
        <title>Depth-based differentiation of microbial function through sediment-hosted aquifers and enrichment of novel symbionts in the deep terrestrial subsurface.</title>
        <authorList>
            <person name="Probst A.J."/>
            <person name="Ladd B."/>
            <person name="Jarett J.K."/>
            <person name="Geller-Mcgrath D.E."/>
            <person name="Sieber C.M.K."/>
            <person name="Emerson J.B."/>
            <person name="Anantharaman K."/>
            <person name="Thomas B.C."/>
            <person name="Malmstrom R."/>
            <person name="Stieglmeier M."/>
            <person name="Klingl A."/>
            <person name="Woyke T."/>
            <person name="Ryan C.M."/>
            <person name="Banfield J.F."/>
        </authorList>
    </citation>
    <scope>NUCLEOTIDE SEQUENCE [LARGE SCALE GENOMIC DNA]</scope>
</reference>
<dbReference type="EMBL" id="PFDW01000006">
    <property type="protein sequence ID" value="PJE58530.1"/>
    <property type="molecule type" value="Genomic_DNA"/>
</dbReference>
<keyword evidence="1" id="KW-1133">Transmembrane helix</keyword>
<proteinExistence type="predicted"/>
<feature type="transmembrane region" description="Helical" evidence="1">
    <location>
        <begin position="7"/>
        <end position="25"/>
    </location>
</feature>
<sequence length="147" mass="16213">MNKQIKIFLDILGIILLIGIGYYLYKQPPIKKSNETFYAMSASWGDCLVEKSPSCSGNAIIKTNGGYFINDSESADGKINTADTKEIINTVINTGIMDANCNDFEKLPDYTATYTFTINGNSKTIEYPGCGDLLDEIDNVIESKINK</sequence>
<dbReference type="AlphaFoldDB" id="A0A2M8KF31"/>